<dbReference type="Proteomes" id="UP000198648">
    <property type="component" value="Unassembled WGS sequence"/>
</dbReference>
<proteinExistence type="predicted"/>
<dbReference type="OrthoDB" id="959017at2"/>
<gene>
    <name evidence="2" type="ORF">SAMN05444005_10928</name>
</gene>
<reference evidence="2 3" key="1">
    <citation type="submission" date="2016-10" db="EMBL/GenBank/DDBJ databases">
        <authorList>
            <person name="de Groot N.N."/>
        </authorList>
    </citation>
    <scope>NUCLEOTIDE SEQUENCE [LARGE SCALE GENOMIC DNA]</scope>
    <source>
        <strain evidence="2 3">DSM 27078</strain>
    </source>
</reference>
<protein>
    <recommendedName>
        <fullName evidence="1">Outer membrane protein beta-barrel domain-containing protein</fullName>
    </recommendedName>
</protein>
<dbReference type="Pfam" id="PF13568">
    <property type="entry name" value="OMP_b-brl_2"/>
    <property type="match status" value="1"/>
</dbReference>
<dbReference type="AlphaFoldDB" id="A0A1H9E184"/>
<keyword evidence="3" id="KW-1185">Reference proteome</keyword>
<evidence type="ECO:0000313" key="2">
    <source>
        <dbReference type="EMBL" id="SEQ19352.1"/>
    </source>
</evidence>
<feature type="domain" description="Outer membrane protein beta-barrel" evidence="1">
    <location>
        <begin position="14"/>
        <end position="198"/>
    </location>
</feature>
<evidence type="ECO:0000313" key="3">
    <source>
        <dbReference type="Proteomes" id="UP000198648"/>
    </source>
</evidence>
<accession>A0A1H9E184</accession>
<dbReference type="InterPro" id="IPR025665">
    <property type="entry name" value="Beta-barrel_OMP_2"/>
</dbReference>
<sequence length="222" mass="26110">MKYLLLLFPFLLFSQNEIIEKVEADSLYREDQFYFGLTYNLMQDKPQSFAQNGLSSGVTIGFMRDMPINKERTWAIATGLGYSYNNIKHNIRVDAINNEYFYSIDNGFQKNNLVLHYVELPIELRWRNSTPISHKFWRVYTGFKFNYLFASQSKFISDTENIKIKNNSSLNKLVFGPYLAIGYNSINLYTYYGLVPVFKEQKIGNNDLNLRSFNIGFQFYIL</sequence>
<dbReference type="STRING" id="1299341.SAMN05444005_10928"/>
<organism evidence="2 3">
    <name type="scientific">Flavobacterium urocaniciphilum</name>
    <dbReference type="NCBI Taxonomy" id="1299341"/>
    <lineage>
        <taxon>Bacteria</taxon>
        <taxon>Pseudomonadati</taxon>
        <taxon>Bacteroidota</taxon>
        <taxon>Flavobacteriia</taxon>
        <taxon>Flavobacteriales</taxon>
        <taxon>Flavobacteriaceae</taxon>
        <taxon>Flavobacterium</taxon>
    </lineage>
</organism>
<evidence type="ECO:0000259" key="1">
    <source>
        <dbReference type="Pfam" id="PF13568"/>
    </source>
</evidence>
<name>A0A1H9E184_9FLAO</name>
<dbReference type="RefSeq" id="WP_091469951.1">
    <property type="nucleotide sequence ID" value="NZ_FOEI01000009.1"/>
</dbReference>
<dbReference type="EMBL" id="FOEI01000009">
    <property type="protein sequence ID" value="SEQ19352.1"/>
    <property type="molecule type" value="Genomic_DNA"/>
</dbReference>